<dbReference type="InterPro" id="IPR001623">
    <property type="entry name" value="DnaJ_domain"/>
</dbReference>
<comment type="subcellular location">
    <subcellularLocation>
        <location evidence="1">Membrane</location>
        <topology evidence="1">Multi-pass membrane protein</topology>
    </subcellularLocation>
</comment>
<dbReference type="EMBL" id="WUBL01000060">
    <property type="protein sequence ID" value="KAF2967877.1"/>
    <property type="molecule type" value="Genomic_DNA"/>
</dbReference>
<evidence type="ECO:0000256" key="2">
    <source>
        <dbReference type="ARBA" id="ARBA00008974"/>
    </source>
</evidence>
<dbReference type="PANTHER" id="PTHR31806:SF5">
    <property type="entry name" value="PURINE-CYTOSINE PERMEASE FCY21"/>
    <property type="match status" value="1"/>
</dbReference>
<proteinExistence type="inferred from homology"/>
<dbReference type="CDD" id="cd06257">
    <property type="entry name" value="DnaJ"/>
    <property type="match status" value="1"/>
</dbReference>
<feature type="transmembrane region" description="Helical" evidence="8">
    <location>
        <begin position="424"/>
        <end position="446"/>
    </location>
</feature>
<keyword evidence="5 8" id="KW-1133">Transmembrane helix</keyword>
<feature type="transmembrane region" description="Helical" evidence="8">
    <location>
        <begin position="502"/>
        <end position="521"/>
    </location>
</feature>
<feature type="transmembrane region" description="Helical" evidence="8">
    <location>
        <begin position="303"/>
        <end position="323"/>
    </location>
</feature>
<keyword evidence="6 8" id="KW-0472">Membrane</keyword>
<organism evidence="10 11">
    <name type="scientific">Xylaria multiplex</name>
    <dbReference type="NCBI Taxonomy" id="323545"/>
    <lineage>
        <taxon>Eukaryota</taxon>
        <taxon>Fungi</taxon>
        <taxon>Dikarya</taxon>
        <taxon>Ascomycota</taxon>
        <taxon>Pezizomycotina</taxon>
        <taxon>Sordariomycetes</taxon>
        <taxon>Xylariomycetidae</taxon>
        <taxon>Xylariales</taxon>
        <taxon>Xylariaceae</taxon>
        <taxon>Xylaria</taxon>
    </lineage>
</organism>
<comment type="similarity">
    <text evidence="2">Belongs to the purine-cytosine permease (2.A.39) family.</text>
</comment>
<feature type="transmembrane region" description="Helical" evidence="8">
    <location>
        <begin position="236"/>
        <end position="255"/>
    </location>
</feature>
<comment type="caution">
    <text evidence="10">The sequence shown here is derived from an EMBL/GenBank/DDBJ whole genome shotgun (WGS) entry which is preliminary data.</text>
</comment>
<evidence type="ECO:0000313" key="10">
    <source>
        <dbReference type="EMBL" id="KAF2967877.1"/>
    </source>
</evidence>
<feature type="transmembrane region" description="Helical" evidence="8">
    <location>
        <begin position="267"/>
        <end position="291"/>
    </location>
</feature>
<feature type="transmembrane region" description="Helical" evidence="8">
    <location>
        <begin position="129"/>
        <end position="150"/>
    </location>
</feature>
<dbReference type="InterPro" id="IPR026030">
    <property type="entry name" value="Pur-cyt_permease_Fcy2/21/22"/>
</dbReference>
<reference evidence="10 11" key="1">
    <citation type="submission" date="2019-12" db="EMBL/GenBank/DDBJ databases">
        <title>Draft genome sequence of the ascomycete Xylaria multiplex DSM 110363.</title>
        <authorList>
            <person name="Buettner E."/>
            <person name="Kellner H."/>
        </authorList>
    </citation>
    <scope>NUCLEOTIDE SEQUENCE [LARGE SCALE GENOMIC DNA]</scope>
    <source>
        <strain evidence="10 11">DSM 110363</strain>
    </source>
</reference>
<feature type="transmembrane region" description="Helical" evidence="8">
    <location>
        <begin position="162"/>
        <end position="191"/>
    </location>
</feature>
<evidence type="ECO:0000256" key="6">
    <source>
        <dbReference type="ARBA" id="ARBA00023136"/>
    </source>
</evidence>
<dbReference type="Pfam" id="PF02133">
    <property type="entry name" value="Transp_cyt_pur"/>
    <property type="match status" value="1"/>
</dbReference>
<evidence type="ECO:0000256" key="5">
    <source>
        <dbReference type="ARBA" id="ARBA00022989"/>
    </source>
</evidence>
<protein>
    <recommendedName>
        <fullName evidence="9">J domain-containing protein</fullName>
    </recommendedName>
</protein>
<evidence type="ECO:0000256" key="8">
    <source>
        <dbReference type="SAM" id="Phobius"/>
    </source>
</evidence>
<dbReference type="PRINTS" id="PR00625">
    <property type="entry name" value="JDOMAIN"/>
</dbReference>
<dbReference type="PANTHER" id="PTHR31806">
    <property type="entry name" value="PURINE-CYTOSINE PERMEASE FCY2-RELATED"/>
    <property type="match status" value="1"/>
</dbReference>
<dbReference type="SUPFAM" id="SSF46565">
    <property type="entry name" value="Chaperone J-domain"/>
    <property type="match status" value="1"/>
</dbReference>
<dbReference type="Pfam" id="PF00226">
    <property type="entry name" value="DnaJ"/>
    <property type="match status" value="1"/>
</dbReference>
<accession>A0A7C8N6P0</accession>
<dbReference type="AlphaFoldDB" id="A0A7C8N6P0"/>
<feature type="transmembrane region" description="Helical" evidence="8">
    <location>
        <begin position="467"/>
        <end position="490"/>
    </location>
</feature>
<feature type="transmembrane region" description="Helical" evidence="8">
    <location>
        <begin position="359"/>
        <end position="381"/>
    </location>
</feature>
<evidence type="ECO:0000313" key="11">
    <source>
        <dbReference type="Proteomes" id="UP000481858"/>
    </source>
</evidence>
<feature type="transmembrane region" description="Helical" evidence="8">
    <location>
        <begin position="393"/>
        <end position="412"/>
    </location>
</feature>
<sequence>MNSDSQPVLMLSSRKSGKRATGVEDVEKDDNHEQQDRTKHTNGLVSLLMVEDGVVYKPEAEEHTRWYQRLLDAGVEENGIKPVPVEKRTITQYNNLFTVFFTGLLCILPLPTGMLATTVFQLSLRDASLTILFFSAFCTIAPAFMGCGGYKTGLRQMIQARYSWGLYIVTILLVLNAATVTGFSIVAAIVSGQTIAAINPGNVSVTVGIVIVILASFVLSLLGYRALHIWERWQWIPNLVVITITVGVGGKQLVNQQEVPAATAPQILSYAGLIAGYFITFGGTVSDFSIYHDPRAPMWKVFTYLYLGIFTPSVPLLILGAAMGGAVPVVTGWAEAYESYGTGGIMAIMLEPVGGFGKFVLALLALSVVGNIGVSMYPVALNLQMLLPVFTKVPRFIFTLAVTALMIPLSITASRAWEESLENFLAVIGYWAGFFDAVLIEEVVVFRRLDWDSYDHSIWNVGRKLPSGIAALVASLLSLGLVIPGISEVWFIGPFAKTTGDIGFELAFFGTALFYFPLRWLEIKWRGHFLVFLVYISERAGPPTTTPEPNLSHYAILNITIDASNAEIKNVYRKKALEYHSDKWQRFNAAIRAEAESKYDEIMEVTTLFKSAARLLKKLLDWAIKLAYYTTQLALVALLGLVFTAATN</sequence>
<keyword evidence="4 8" id="KW-0812">Transmembrane</keyword>
<feature type="transmembrane region" description="Helical" evidence="8">
    <location>
        <begin position="96"/>
        <end position="117"/>
    </location>
</feature>
<keyword evidence="11" id="KW-1185">Reference proteome</keyword>
<dbReference type="PROSITE" id="PS50076">
    <property type="entry name" value="DNAJ_2"/>
    <property type="match status" value="1"/>
</dbReference>
<dbReference type="InterPro" id="IPR036869">
    <property type="entry name" value="J_dom_sf"/>
</dbReference>
<evidence type="ECO:0000256" key="7">
    <source>
        <dbReference type="SAM" id="MobiDB-lite"/>
    </source>
</evidence>
<evidence type="ECO:0000256" key="1">
    <source>
        <dbReference type="ARBA" id="ARBA00004141"/>
    </source>
</evidence>
<dbReference type="SMART" id="SM00271">
    <property type="entry name" value="DnaJ"/>
    <property type="match status" value="1"/>
</dbReference>
<feature type="transmembrane region" description="Helical" evidence="8">
    <location>
        <begin position="626"/>
        <end position="646"/>
    </location>
</feature>
<dbReference type="Gene3D" id="1.10.287.110">
    <property type="entry name" value="DnaJ domain"/>
    <property type="match status" value="1"/>
</dbReference>
<feature type="transmembrane region" description="Helical" evidence="8">
    <location>
        <begin position="203"/>
        <end position="224"/>
    </location>
</feature>
<dbReference type="InParanoid" id="A0A7C8N6P0"/>
<dbReference type="GO" id="GO:0022857">
    <property type="term" value="F:transmembrane transporter activity"/>
    <property type="evidence" value="ECO:0007669"/>
    <property type="project" value="InterPro"/>
</dbReference>
<evidence type="ECO:0000259" key="9">
    <source>
        <dbReference type="PROSITE" id="PS50076"/>
    </source>
</evidence>
<keyword evidence="3" id="KW-0813">Transport</keyword>
<gene>
    <name evidence="10" type="ORF">GQX73_g5718</name>
</gene>
<dbReference type="Proteomes" id="UP000481858">
    <property type="component" value="Unassembled WGS sequence"/>
</dbReference>
<name>A0A7C8N6P0_9PEZI</name>
<feature type="region of interest" description="Disordered" evidence="7">
    <location>
        <begin position="1"/>
        <end position="38"/>
    </location>
</feature>
<feature type="domain" description="J" evidence="9">
    <location>
        <begin position="552"/>
        <end position="624"/>
    </location>
</feature>
<dbReference type="InterPro" id="IPR001248">
    <property type="entry name" value="Pur-cyt_permease"/>
</dbReference>
<evidence type="ECO:0000256" key="3">
    <source>
        <dbReference type="ARBA" id="ARBA00022448"/>
    </source>
</evidence>
<dbReference type="Gene3D" id="1.10.4160.10">
    <property type="entry name" value="Hydantoin permease"/>
    <property type="match status" value="1"/>
</dbReference>
<dbReference type="GO" id="GO:0005886">
    <property type="term" value="C:plasma membrane"/>
    <property type="evidence" value="ECO:0007669"/>
    <property type="project" value="TreeGrafter"/>
</dbReference>
<evidence type="ECO:0000256" key="4">
    <source>
        <dbReference type="ARBA" id="ARBA00022692"/>
    </source>
</evidence>
<dbReference type="OrthoDB" id="2116389at2759"/>
<feature type="compositionally biased region" description="Basic and acidic residues" evidence="7">
    <location>
        <begin position="29"/>
        <end position="38"/>
    </location>
</feature>